<gene>
    <name evidence="2" type="ORF">SAMN04488696_1384</name>
</gene>
<evidence type="ECO:0000313" key="3">
    <source>
        <dbReference type="Proteomes" id="UP000198535"/>
    </source>
</evidence>
<keyword evidence="3" id="KW-1185">Reference proteome</keyword>
<reference evidence="3" key="1">
    <citation type="submission" date="2016-10" db="EMBL/GenBank/DDBJ databases">
        <authorList>
            <person name="Varghese N."/>
            <person name="Submissions S."/>
        </authorList>
    </citation>
    <scope>NUCLEOTIDE SEQUENCE [LARGE SCALE GENOMIC DNA]</scope>
    <source>
        <strain evidence="3">Mob M</strain>
    </source>
</reference>
<proteinExistence type="predicted"/>
<dbReference type="AlphaFoldDB" id="A0A1I4R5X2"/>
<keyword evidence="1" id="KW-1133">Transmembrane helix</keyword>
<evidence type="ECO:0000256" key="1">
    <source>
        <dbReference type="SAM" id="Phobius"/>
    </source>
</evidence>
<dbReference type="InterPro" id="IPR043826">
    <property type="entry name" value="DUF5803"/>
</dbReference>
<dbReference type="EMBL" id="FOUJ01000002">
    <property type="protein sequence ID" value="SFM47714.1"/>
    <property type="molecule type" value="Genomic_DNA"/>
</dbReference>
<name>A0A1I4R5X2_9EURY</name>
<accession>A0A1I4R5X2</accession>
<dbReference type="PROSITE" id="PS51257">
    <property type="entry name" value="PROKAR_LIPOPROTEIN"/>
    <property type="match status" value="1"/>
</dbReference>
<protein>
    <submittedName>
        <fullName evidence="2">Uncharacterized protein</fullName>
    </submittedName>
</protein>
<sequence length="304" mass="34187">MKRYFFLMLCILGLVVFAGGCIDDLVPVDNEVTLQELSAYEFDVFLNNSYEEDAFIPTHTFYLSKNGSAKVVSIIENETVIDIIPLEDLSTSQTEPVANIVILGDLANQTEPTKEVFAALSVREEASDINYTVSDDVISGQKHVFITFEEPITGFVAYTMSTPAGQDFMYITTPPSVVRFVLPEGYTTGNSLVGKVKPSPDEIYYDDMDRENLVWKNEVTTSGFLSMLGRYSQEDEEEIDPIPKLITAKFYTENAPRDLSIAATILGLIALFVYSRYRREKKRLESIRKDIESQVTVPKKKGKD</sequence>
<feature type="transmembrane region" description="Helical" evidence="1">
    <location>
        <begin position="259"/>
        <end position="277"/>
    </location>
</feature>
<keyword evidence="1" id="KW-0472">Membrane</keyword>
<dbReference type="Proteomes" id="UP000198535">
    <property type="component" value="Unassembled WGS sequence"/>
</dbReference>
<dbReference type="STRING" id="487685.SAMN04488696_1384"/>
<organism evidence="2 3">
    <name type="scientific">Methanolobus profundi</name>
    <dbReference type="NCBI Taxonomy" id="487685"/>
    <lineage>
        <taxon>Archaea</taxon>
        <taxon>Methanobacteriati</taxon>
        <taxon>Methanobacteriota</taxon>
        <taxon>Stenosarchaea group</taxon>
        <taxon>Methanomicrobia</taxon>
        <taxon>Methanosarcinales</taxon>
        <taxon>Methanosarcinaceae</taxon>
        <taxon>Methanolobus</taxon>
    </lineage>
</organism>
<evidence type="ECO:0000313" key="2">
    <source>
        <dbReference type="EMBL" id="SFM47714.1"/>
    </source>
</evidence>
<dbReference type="Pfam" id="PF19119">
    <property type="entry name" value="DUF5803"/>
    <property type="match status" value="1"/>
</dbReference>
<dbReference type="OrthoDB" id="147790at2157"/>
<keyword evidence="1" id="KW-0812">Transmembrane</keyword>
<dbReference type="RefSeq" id="WP_091935184.1">
    <property type="nucleotide sequence ID" value="NZ_FOUJ01000002.1"/>
</dbReference>